<evidence type="ECO:0000256" key="1">
    <source>
        <dbReference type="SAM" id="Phobius"/>
    </source>
</evidence>
<name>G4ZG71_PHYSP</name>
<protein>
    <submittedName>
        <fullName evidence="2">Uncharacterized protein</fullName>
    </submittedName>
</protein>
<dbReference type="AlphaFoldDB" id="G4ZG71"/>
<feature type="non-terminal residue" evidence="2">
    <location>
        <position position="1"/>
    </location>
</feature>
<keyword evidence="1" id="KW-1133">Transmembrane helix</keyword>
<keyword evidence="1" id="KW-0812">Transmembrane</keyword>
<accession>G4ZG71</accession>
<organism evidence="2 3">
    <name type="scientific">Phytophthora sojae (strain P6497)</name>
    <name type="common">Soybean stem and root rot agent</name>
    <name type="synonym">Phytophthora megasperma f. sp. glycines</name>
    <dbReference type="NCBI Taxonomy" id="1094619"/>
    <lineage>
        <taxon>Eukaryota</taxon>
        <taxon>Sar</taxon>
        <taxon>Stramenopiles</taxon>
        <taxon>Oomycota</taxon>
        <taxon>Peronosporomycetes</taxon>
        <taxon>Peronosporales</taxon>
        <taxon>Peronosporaceae</taxon>
        <taxon>Phytophthora</taxon>
    </lineage>
</organism>
<feature type="transmembrane region" description="Helical" evidence="1">
    <location>
        <begin position="168"/>
        <end position="186"/>
    </location>
</feature>
<feature type="transmembrane region" description="Helical" evidence="1">
    <location>
        <begin position="21"/>
        <end position="40"/>
    </location>
</feature>
<feature type="non-terminal residue" evidence="2">
    <location>
        <position position="251"/>
    </location>
</feature>
<feature type="transmembrane region" description="Helical" evidence="1">
    <location>
        <begin position="134"/>
        <end position="156"/>
    </location>
</feature>
<feature type="transmembrane region" description="Helical" evidence="1">
    <location>
        <begin position="101"/>
        <end position="122"/>
    </location>
</feature>
<keyword evidence="1" id="KW-0472">Membrane</keyword>
<dbReference type="InParanoid" id="G4ZG71"/>
<dbReference type="GeneID" id="20650531"/>
<proteinExistence type="predicted"/>
<dbReference type="EMBL" id="JH159154">
    <property type="protein sequence ID" value="EGZ17975.1"/>
    <property type="molecule type" value="Genomic_DNA"/>
</dbReference>
<dbReference type="KEGG" id="psoj:PHYSODRAFT_376203"/>
<evidence type="ECO:0000313" key="2">
    <source>
        <dbReference type="EMBL" id="EGZ17975.1"/>
    </source>
</evidence>
<dbReference type="Proteomes" id="UP000002640">
    <property type="component" value="Unassembled WGS sequence"/>
</dbReference>
<reference evidence="2 3" key="1">
    <citation type="journal article" date="2006" name="Science">
        <title>Phytophthora genome sequences uncover evolutionary origins and mechanisms of pathogenesis.</title>
        <authorList>
            <person name="Tyler B.M."/>
            <person name="Tripathy S."/>
            <person name="Zhang X."/>
            <person name="Dehal P."/>
            <person name="Jiang R.H."/>
            <person name="Aerts A."/>
            <person name="Arredondo F.D."/>
            <person name="Baxter L."/>
            <person name="Bensasson D."/>
            <person name="Beynon J.L."/>
            <person name="Chapman J."/>
            <person name="Damasceno C.M."/>
            <person name="Dorrance A.E."/>
            <person name="Dou D."/>
            <person name="Dickerman A.W."/>
            <person name="Dubchak I.L."/>
            <person name="Garbelotto M."/>
            <person name="Gijzen M."/>
            <person name="Gordon S.G."/>
            <person name="Govers F."/>
            <person name="Grunwald N.J."/>
            <person name="Huang W."/>
            <person name="Ivors K.L."/>
            <person name="Jones R.W."/>
            <person name="Kamoun S."/>
            <person name="Krampis K."/>
            <person name="Lamour K.H."/>
            <person name="Lee M.K."/>
            <person name="McDonald W.H."/>
            <person name="Medina M."/>
            <person name="Meijer H.J."/>
            <person name="Nordberg E.K."/>
            <person name="Maclean D.J."/>
            <person name="Ospina-Giraldo M.D."/>
            <person name="Morris P.F."/>
            <person name="Phuntumart V."/>
            <person name="Putnam N.H."/>
            <person name="Rash S."/>
            <person name="Rose J.K."/>
            <person name="Sakihama Y."/>
            <person name="Salamov A.A."/>
            <person name="Savidor A."/>
            <person name="Scheuring C.F."/>
            <person name="Smith B.M."/>
            <person name="Sobral B.W."/>
            <person name="Terry A."/>
            <person name="Torto-Alalibo T.A."/>
            <person name="Win J."/>
            <person name="Xu Z."/>
            <person name="Zhang H."/>
            <person name="Grigoriev I.V."/>
            <person name="Rokhsar D.S."/>
            <person name="Boore J.L."/>
        </authorList>
    </citation>
    <scope>NUCLEOTIDE SEQUENCE [LARGE SCALE GENOMIC DNA]</scope>
    <source>
        <strain evidence="2 3">P6497</strain>
    </source>
</reference>
<evidence type="ECO:0000313" key="3">
    <source>
        <dbReference type="Proteomes" id="UP000002640"/>
    </source>
</evidence>
<sequence>RVSGDRIQKLQPFMEQTSFAKAVFVCIALPIPCVLMLTALEAIPLASTTDDTLDNYAFWLRHVSTLIRHPIELSVIPTRAEHWAFASGVLLSLFIDFTVPFTLLVSDPGWLFVIIPPTIVIYKSRLRYYPELMWWFIRCWFIIGWLAIPVVLYPIYVNGFHRLGSIGQVFYVGLLLIIKMAGRNVFSWLIGDRYDVKAEIVIFNVEVFNALYVPVALHSSAKLTTTLTVMAVDVVQSVVAVRDIDKMMRGI</sequence>
<dbReference type="RefSeq" id="XP_009527033.1">
    <property type="nucleotide sequence ID" value="XM_009528738.1"/>
</dbReference>
<gene>
    <name evidence="2" type="ORF">PHYSODRAFT_376203</name>
</gene>
<keyword evidence="3" id="KW-1185">Reference proteome</keyword>